<gene>
    <name evidence="6" type="primary">nusB</name>
    <name evidence="8" type="ordered locus">Taci_1038</name>
</gene>
<evidence type="ECO:0000256" key="6">
    <source>
        <dbReference type="HAMAP-Rule" id="MF_00073"/>
    </source>
</evidence>
<dbReference type="InterPro" id="IPR011605">
    <property type="entry name" value="NusB_fam"/>
</dbReference>
<dbReference type="InterPro" id="IPR006027">
    <property type="entry name" value="NusB_RsmB_TIM44"/>
</dbReference>
<dbReference type="HAMAP" id="MF_00073">
    <property type="entry name" value="NusB"/>
    <property type="match status" value="1"/>
</dbReference>
<dbReference type="GO" id="GO:0005829">
    <property type="term" value="C:cytosol"/>
    <property type="evidence" value="ECO:0007669"/>
    <property type="project" value="TreeGrafter"/>
</dbReference>
<dbReference type="KEGG" id="tai:Taci_1038"/>
<dbReference type="OrthoDB" id="9811381at2"/>
<evidence type="ECO:0000256" key="5">
    <source>
        <dbReference type="ARBA" id="ARBA00023163"/>
    </source>
</evidence>
<evidence type="ECO:0000256" key="3">
    <source>
        <dbReference type="ARBA" id="ARBA00022884"/>
    </source>
</evidence>
<evidence type="ECO:0000256" key="2">
    <source>
        <dbReference type="ARBA" id="ARBA00022814"/>
    </source>
</evidence>
<comment type="similarity">
    <text evidence="1 6">Belongs to the NusB family.</text>
</comment>
<dbReference type="eggNOG" id="COG0781">
    <property type="taxonomic scope" value="Bacteria"/>
</dbReference>
<protein>
    <recommendedName>
        <fullName evidence="6">Transcription antitermination protein NusB</fullName>
    </recommendedName>
    <alternativeName>
        <fullName evidence="6">Antitermination factor NusB</fullName>
    </alternativeName>
</protein>
<sequence length="148" mass="16990">MTRELPKKRRRARELALQLGYLMDMRQELGINEVLGSLPLDEEDPEVRDYAVALTSGLYRERQRLEGILRERLVGWRPERMVAVDRVAIRLAILEGYLERLVPFPVAISEAVELAKLFGTEDSGRFVNGVLGRIFKDLEDVNEESHPS</sequence>
<evidence type="ECO:0000256" key="1">
    <source>
        <dbReference type="ARBA" id="ARBA00005952"/>
    </source>
</evidence>
<comment type="function">
    <text evidence="6">Involved in transcription antitermination. Required for transcription of ribosomal RNA (rRNA) genes. Binds specifically to the boxA antiterminator sequence of the ribosomal RNA (rrn) operons.</text>
</comment>
<name>D1B5H9_THEAS</name>
<feature type="domain" description="NusB/RsmB/TIM44" evidence="7">
    <location>
        <begin position="10"/>
        <end position="134"/>
    </location>
</feature>
<keyword evidence="5 6" id="KW-0804">Transcription</keyword>
<dbReference type="STRING" id="525903.Taci_1038"/>
<organism evidence="8 9">
    <name type="scientific">Thermanaerovibrio acidaminovorans (strain ATCC 49978 / DSM 6589 / Su883)</name>
    <name type="common">Selenomonas acidaminovorans</name>
    <dbReference type="NCBI Taxonomy" id="525903"/>
    <lineage>
        <taxon>Bacteria</taxon>
        <taxon>Thermotogati</taxon>
        <taxon>Synergistota</taxon>
        <taxon>Synergistia</taxon>
        <taxon>Synergistales</taxon>
        <taxon>Synergistaceae</taxon>
        <taxon>Thermanaerovibrio</taxon>
    </lineage>
</organism>
<evidence type="ECO:0000313" key="9">
    <source>
        <dbReference type="Proteomes" id="UP000002030"/>
    </source>
</evidence>
<dbReference type="RefSeq" id="WP_012869785.1">
    <property type="nucleotide sequence ID" value="NC_013522.1"/>
</dbReference>
<evidence type="ECO:0000256" key="4">
    <source>
        <dbReference type="ARBA" id="ARBA00023015"/>
    </source>
</evidence>
<accession>D1B5H9</accession>
<keyword evidence="4 6" id="KW-0805">Transcription regulation</keyword>
<dbReference type="NCBIfam" id="TIGR01951">
    <property type="entry name" value="nusB"/>
    <property type="match status" value="1"/>
</dbReference>
<keyword evidence="9" id="KW-1185">Reference proteome</keyword>
<dbReference type="Pfam" id="PF01029">
    <property type="entry name" value="NusB"/>
    <property type="match status" value="1"/>
</dbReference>
<dbReference type="SUPFAM" id="SSF48013">
    <property type="entry name" value="NusB-like"/>
    <property type="match status" value="1"/>
</dbReference>
<dbReference type="PANTHER" id="PTHR11078">
    <property type="entry name" value="N UTILIZATION SUBSTANCE PROTEIN B-RELATED"/>
    <property type="match status" value="1"/>
</dbReference>
<evidence type="ECO:0000259" key="7">
    <source>
        <dbReference type="Pfam" id="PF01029"/>
    </source>
</evidence>
<dbReference type="Proteomes" id="UP000002030">
    <property type="component" value="Chromosome"/>
</dbReference>
<dbReference type="EMBL" id="CP001818">
    <property type="protein sequence ID" value="ACZ19270.1"/>
    <property type="molecule type" value="Genomic_DNA"/>
</dbReference>
<dbReference type="AlphaFoldDB" id="D1B5H9"/>
<dbReference type="GO" id="GO:0031564">
    <property type="term" value="P:transcription antitermination"/>
    <property type="evidence" value="ECO:0007669"/>
    <property type="project" value="UniProtKB-KW"/>
</dbReference>
<dbReference type="HOGENOM" id="CLU_087843_3_0_0"/>
<dbReference type="GO" id="GO:0006353">
    <property type="term" value="P:DNA-templated transcription termination"/>
    <property type="evidence" value="ECO:0007669"/>
    <property type="project" value="UniProtKB-UniRule"/>
</dbReference>
<evidence type="ECO:0000313" key="8">
    <source>
        <dbReference type="EMBL" id="ACZ19270.1"/>
    </source>
</evidence>
<reference evidence="8 9" key="1">
    <citation type="journal article" date="2009" name="Stand. Genomic Sci.">
        <title>Complete genome sequence of Thermanaerovibrio acidaminovorans type strain (Su883).</title>
        <authorList>
            <person name="Chovatia M."/>
            <person name="Sikorski J."/>
            <person name="Schroder M."/>
            <person name="Lapidus A."/>
            <person name="Nolan M."/>
            <person name="Tice H."/>
            <person name="Glavina Del Rio T."/>
            <person name="Copeland A."/>
            <person name="Cheng J.F."/>
            <person name="Lucas S."/>
            <person name="Chen F."/>
            <person name="Bruce D."/>
            <person name="Goodwin L."/>
            <person name="Pitluck S."/>
            <person name="Ivanova N."/>
            <person name="Mavromatis K."/>
            <person name="Ovchinnikova G."/>
            <person name="Pati A."/>
            <person name="Chen A."/>
            <person name="Palaniappan K."/>
            <person name="Land M."/>
            <person name="Hauser L."/>
            <person name="Chang Y.J."/>
            <person name="Jeffries C.D."/>
            <person name="Chain P."/>
            <person name="Saunders E."/>
            <person name="Detter J.C."/>
            <person name="Brettin T."/>
            <person name="Rohde M."/>
            <person name="Goker M."/>
            <person name="Spring S."/>
            <person name="Bristow J."/>
            <person name="Markowitz V."/>
            <person name="Hugenholtz P."/>
            <person name="Kyrpides N.C."/>
            <person name="Klenk H.P."/>
            <person name="Eisen J.A."/>
        </authorList>
    </citation>
    <scope>NUCLEOTIDE SEQUENCE [LARGE SCALE GENOMIC DNA]</scope>
    <source>
        <strain evidence="9">ATCC 49978 / DSM 6589 / Su883</strain>
    </source>
</reference>
<dbReference type="GO" id="GO:0003723">
    <property type="term" value="F:RNA binding"/>
    <property type="evidence" value="ECO:0007669"/>
    <property type="project" value="UniProtKB-UniRule"/>
</dbReference>
<dbReference type="PANTHER" id="PTHR11078:SF3">
    <property type="entry name" value="ANTITERMINATION NUSB DOMAIN-CONTAINING PROTEIN"/>
    <property type="match status" value="1"/>
</dbReference>
<dbReference type="InterPro" id="IPR035926">
    <property type="entry name" value="NusB-like_sf"/>
</dbReference>
<dbReference type="PATRIC" id="fig|525903.6.peg.1036"/>
<keyword evidence="3 6" id="KW-0694">RNA-binding</keyword>
<dbReference type="EnsemblBacteria" id="ACZ19270">
    <property type="protein sequence ID" value="ACZ19270"/>
    <property type="gene ID" value="Taci_1038"/>
</dbReference>
<dbReference type="Gene3D" id="1.10.940.10">
    <property type="entry name" value="NusB-like"/>
    <property type="match status" value="1"/>
</dbReference>
<keyword evidence="2 6" id="KW-0889">Transcription antitermination</keyword>
<proteinExistence type="inferred from homology"/>